<evidence type="ECO:0000256" key="1">
    <source>
        <dbReference type="SAM" id="MobiDB-lite"/>
    </source>
</evidence>
<dbReference type="VEuPathDB" id="VectorBase:BGLB025957"/>
<evidence type="ECO:0000313" key="2">
    <source>
        <dbReference type="EnsemblMetazoa" id="BGLB025957-PA"/>
    </source>
</evidence>
<sequence>MTKDRVHCIAGDGSEVPTPLLKEIRREKGEREIDIRERGEGTIQADKDIQRERERERETERERDRERERD</sequence>
<proteinExistence type="predicted"/>
<dbReference type="Proteomes" id="UP000076420">
    <property type="component" value="Unassembled WGS sequence"/>
</dbReference>
<dbReference type="EnsemblMetazoa" id="BGLB025957-RA">
    <property type="protein sequence ID" value="BGLB025957-PA"/>
    <property type="gene ID" value="BGLB025957"/>
</dbReference>
<dbReference type="AlphaFoldDB" id="A0A2C9L193"/>
<protein>
    <submittedName>
        <fullName evidence="2">Uncharacterized protein</fullName>
    </submittedName>
</protein>
<organism evidence="2 3">
    <name type="scientific">Biomphalaria glabrata</name>
    <name type="common">Bloodfluke planorb</name>
    <name type="synonym">Freshwater snail</name>
    <dbReference type="NCBI Taxonomy" id="6526"/>
    <lineage>
        <taxon>Eukaryota</taxon>
        <taxon>Metazoa</taxon>
        <taxon>Spiralia</taxon>
        <taxon>Lophotrochozoa</taxon>
        <taxon>Mollusca</taxon>
        <taxon>Gastropoda</taxon>
        <taxon>Heterobranchia</taxon>
        <taxon>Euthyneura</taxon>
        <taxon>Panpulmonata</taxon>
        <taxon>Hygrophila</taxon>
        <taxon>Lymnaeoidea</taxon>
        <taxon>Planorbidae</taxon>
        <taxon>Biomphalaria</taxon>
    </lineage>
</organism>
<name>A0A2C9L193_BIOGL</name>
<feature type="region of interest" description="Disordered" evidence="1">
    <location>
        <begin position="25"/>
        <end position="70"/>
    </location>
</feature>
<evidence type="ECO:0000313" key="3">
    <source>
        <dbReference type="Proteomes" id="UP000076420"/>
    </source>
</evidence>
<gene>
    <name evidence="2" type="primary">106073137</name>
</gene>
<reference evidence="2" key="1">
    <citation type="submission" date="2020-05" db="UniProtKB">
        <authorList>
            <consortium name="EnsemblMetazoa"/>
        </authorList>
    </citation>
    <scope>IDENTIFICATION</scope>
    <source>
        <strain evidence="2">BB02</strain>
    </source>
</reference>
<dbReference type="KEGG" id="bgt:106073137"/>
<accession>A0A2C9L193</accession>